<dbReference type="Pfam" id="PF04117">
    <property type="entry name" value="Mpv17_PMP22"/>
    <property type="match status" value="1"/>
</dbReference>
<evidence type="ECO:0000256" key="2">
    <source>
        <dbReference type="ARBA" id="ARBA00006824"/>
    </source>
</evidence>
<dbReference type="EMBL" id="KV784364">
    <property type="protein sequence ID" value="OEU12698.1"/>
    <property type="molecule type" value="Genomic_DNA"/>
</dbReference>
<evidence type="ECO:0000256" key="1">
    <source>
        <dbReference type="ARBA" id="ARBA00004141"/>
    </source>
</evidence>
<organism evidence="8 9">
    <name type="scientific">Fragilariopsis cylindrus CCMP1102</name>
    <dbReference type="NCBI Taxonomy" id="635003"/>
    <lineage>
        <taxon>Eukaryota</taxon>
        <taxon>Sar</taxon>
        <taxon>Stramenopiles</taxon>
        <taxon>Ochrophyta</taxon>
        <taxon>Bacillariophyta</taxon>
        <taxon>Bacillariophyceae</taxon>
        <taxon>Bacillariophycidae</taxon>
        <taxon>Bacillariales</taxon>
        <taxon>Bacillariaceae</taxon>
        <taxon>Fragilariopsis</taxon>
    </lineage>
</organism>
<dbReference type="OrthoDB" id="430207at2759"/>
<dbReference type="PANTHER" id="PTHR11266">
    <property type="entry name" value="PEROXISOMAL MEMBRANE PROTEIN 2, PXMP2 MPV17"/>
    <property type="match status" value="1"/>
</dbReference>
<dbReference type="Proteomes" id="UP000095751">
    <property type="component" value="Unassembled WGS sequence"/>
</dbReference>
<reference evidence="8 9" key="1">
    <citation type="submission" date="2016-09" db="EMBL/GenBank/DDBJ databases">
        <title>Extensive genetic diversity and differential bi-allelic expression allows diatom success in the polar Southern Ocean.</title>
        <authorList>
            <consortium name="DOE Joint Genome Institute"/>
            <person name="Mock T."/>
            <person name="Otillar R.P."/>
            <person name="Strauss J."/>
            <person name="Dupont C."/>
            <person name="Frickenhaus S."/>
            <person name="Maumus F."/>
            <person name="Mcmullan M."/>
            <person name="Sanges R."/>
            <person name="Schmutz J."/>
            <person name="Toseland A."/>
            <person name="Valas R."/>
            <person name="Veluchamy A."/>
            <person name="Ward B.J."/>
            <person name="Allen A."/>
            <person name="Barry K."/>
            <person name="Falciatore A."/>
            <person name="Ferrante M."/>
            <person name="Fortunato A.E."/>
            <person name="Gloeckner G."/>
            <person name="Gruber A."/>
            <person name="Hipkin R."/>
            <person name="Janech M."/>
            <person name="Kroth P."/>
            <person name="Leese F."/>
            <person name="Lindquist E."/>
            <person name="Lyon B.R."/>
            <person name="Martin J."/>
            <person name="Mayer C."/>
            <person name="Parker M."/>
            <person name="Quesneville H."/>
            <person name="Raymond J."/>
            <person name="Uhlig C."/>
            <person name="Valentin K.U."/>
            <person name="Worden A.Z."/>
            <person name="Armbrust E.V."/>
            <person name="Bowler C."/>
            <person name="Green B."/>
            <person name="Moulton V."/>
            <person name="Van Oosterhout C."/>
            <person name="Grigoriev I."/>
        </authorList>
    </citation>
    <scope>NUCLEOTIDE SEQUENCE [LARGE SCALE GENOMIC DNA]</scope>
    <source>
        <strain evidence="8 9">CCMP1102</strain>
    </source>
</reference>
<dbReference type="KEGG" id="fcy:FRACYDRAFT_243955"/>
<dbReference type="GO" id="GO:0005737">
    <property type="term" value="C:cytoplasm"/>
    <property type="evidence" value="ECO:0007669"/>
    <property type="project" value="TreeGrafter"/>
</dbReference>
<comment type="similarity">
    <text evidence="2 6">Belongs to the peroxisomal membrane protein PXMP2/4 family.</text>
</comment>
<feature type="region of interest" description="Disordered" evidence="7">
    <location>
        <begin position="249"/>
        <end position="275"/>
    </location>
</feature>
<keyword evidence="5" id="KW-0472">Membrane</keyword>
<dbReference type="GO" id="GO:0016020">
    <property type="term" value="C:membrane"/>
    <property type="evidence" value="ECO:0007669"/>
    <property type="project" value="UniProtKB-SubCell"/>
</dbReference>
<dbReference type="InParanoid" id="A0A1E7F3C7"/>
<comment type="subcellular location">
    <subcellularLocation>
        <location evidence="1">Membrane</location>
        <topology evidence="1">Multi-pass membrane protein</topology>
    </subcellularLocation>
</comment>
<evidence type="ECO:0000313" key="9">
    <source>
        <dbReference type="Proteomes" id="UP000095751"/>
    </source>
</evidence>
<feature type="region of interest" description="Disordered" evidence="7">
    <location>
        <begin position="111"/>
        <end position="134"/>
    </location>
</feature>
<evidence type="ECO:0000256" key="3">
    <source>
        <dbReference type="ARBA" id="ARBA00022692"/>
    </source>
</evidence>
<name>A0A1E7F3C7_9STRA</name>
<evidence type="ECO:0000313" key="8">
    <source>
        <dbReference type="EMBL" id="OEU12698.1"/>
    </source>
</evidence>
<evidence type="ECO:0000256" key="4">
    <source>
        <dbReference type="ARBA" id="ARBA00022989"/>
    </source>
</evidence>
<sequence length="275" mass="31099">MTQRLLYSNSNTDDDDDDNTESDLFIWDYTRSLSGAGFGIVATCWLHYWWGLLEIVVNKKLPVCAINGTNKFINTLGKVFLDQVIGAPIYIYSYYCITHFGKEFSKMNQLKNNTNDNDNNNNNKGTTTSNNKTTTTTVELMKETSNRAIEMLPVTMIRHWTIWPAVHTLNFYYNPIHHRVLVQNLVLIFWSGYLSHLNNGGLVSSTNNNATTTKATKNNNDIPHLITPEDEIEMTEELILLQKKTTTTTTASLKQRRGSSEAAAAAPLATSHERL</sequence>
<keyword evidence="9" id="KW-1185">Reference proteome</keyword>
<evidence type="ECO:0000256" key="5">
    <source>
        <dbReference type="ARBA" id="ARBA00023136"/>
    </source>
</evidence>
<dbReference type="AlphaFoldDB" id="A0A1E7F3C7"/>
<protein>
    <submittedName>
        <fullName evidence="8">Uncharacterized protein</fullName>
    </submittedName>
</protein>
<gene>
    <name evidence="8" type="ORF">FRACYDRAFT_243955</name>
</gene>
<proteinExistence type="inferred from homology"/>
<keyword evidence="4" id="KW-1133">Transmembrane helix</keyword>
<evidence type="ECO:0000256" key="6">
    <source>
        <dbReference type="RuleBase" id="RU363053"/>
    </source>
</evidence>
<dbReference type="InterPro" id="IPR007248">
    <property type="entry name" value="Mpv17_PMP22"/>
</dbReference>
<keyword evidence="3" id="KW-0812">Transmembrane</keyword>
<accession>A0A1E7F3C7</accession>
<evidence type="ECO:0000256" key="7">
    <source>
        <dbReference type="SAM" id="MobiDB-lite"/>
    </source>
</evidence>